<dbReference type="InterPro" id="IPR015943">
    <property type="entry name" value="WD40/YVTN_repeat-like_dom_sf"/>
</dbReference>
<keyword evidence="1" id="KW-0853">WD repeat</keyword>
<dbReference type="SMART" id="SM00320">
    <property type="entry name" value="WD40"/>
    <property type="match status" value="11"/>
</dbReference>
<dbReference type="Pfam" id="PF00400">
    <property type="entry name" value="WD40"/>
    <property type="match status" value="1"/>
</dbReference>
<dbReference type="InterPro" id="IPR052208">
    <property type="entry name" value="DmX-like/RAVE_component"/>
</dbReference>
<dbReference type="GO" id="GO:0043291">
    <property type="term" value="C:RAVE complex"/>
    <property type="evidence" value="ECO:0007669"/>
    <property type="project" value="TreeGrafter"/>
</dbReference>
<evidence type="ECO:0000256" key="1">
    <source>
        <dbReference type="PROSITE-ProRule" id="PRU00221"/>
    </source>
</evidence>
<dbReference type="InterPro" id="IPR001680">
    <property type="entry name" value="WD40_rpt"/>
</dbReference>
<dbReference type="SUPFAM" id="SSF50998">
    <property type="entry name" value="Quinoprotein alcohol dehydrogenase-like"/>
    <property type="match status" value="1"/>
</dbReference>
<dbReference type="EMBL" id="GDJX01015586">
    <property type="protein sequence ID" value="JAT52350.1"/>
    <property type="molecule type" value="Transcribed_RNA"/>
</dbReference>
<dbReference type="PROSITE" id="PS50294">
    <property type="entry name" value="WD_REPEATS_REGION"/>
    <property type="match status" value="1"/>
</dbReference>
<dbReference type="InterPro" id="IPR036322">
    <property type="entry name" value="WD40_repeat_dom_sf"/>
</dbReference>
<dbReference type="PANTHER" id="PTHR13950:SF9">
    <property type="entry name" value="RABCONNECTIN-3A"/>
    <property type="match status" value="1"/>
</dbReference>
<feature type="repeat" description="WD" evidence="1">
    <location>
        <begin position="2434"/>
        <end position="2466"/>
    </location>
</feature>
<evidence type="ECO:0000259" key="2">
    <source>
        <dbReference type="Pfam" id="PF12234"/>
    </source>
</evidence>
<dbReference type="FunFam" id="2.130.10.10:FF:001240">
    <property type="entry name" value="Transducin family protein / WD-40 repeat family protein"/>
    <property type="match status" value="1"/>
</dbReference>
<dbReference type="Gene3D" id="2.130.10.10">
    <property type="entry name" value="YVTN repeat-like/Quinoprotein amine dehydrogenase"/>
    <property type="match status" value="3"/>
</dbReference>
<proteinExistence type="predicted"/>
<dbReference type="PANTHER" id="PTHR13950">
    <property type="entry name" value="RABCONNECTIN-RELATED"/>
    <property type="match status" value="1"/>
</dbReference>
<sequence>MPQVSGSESSEGEGDPAGAEELSAILPLELIKIQVVPPAPNRGSSAIDWLHDFRGFSWIAYGAASLLVISHCPSPTSREEDQVGPFFKQVIEPPLHPPSPVGAASASAGDGSAAVNAVAWCHSLPSAGEVAAGLGSCVWVYSPDSSNARGSLYWRQIAVLLHSFTIEAIEWTQSGDGLVVAGDEVVSWKRKNLSWEMSWKSQVSVSQSLVSTTWSANGPVATVAHFSAYSHVAAVKKFSSQEASQRVVVFYRDEKSKIVDVELCHPKPVSMIQWRPYHVPISRKDFTHSRRDVLLTCCLDGAVRLWSEIDGGKVRKSSKDMSDQKRIRQSFHVIAVIEINQCLKGVIGTNIFMSWATEVLGTLSKGEDVEQSDQVGCCEWLVGIGPGLSISFWSIHCLDDVFPLRFPRVNLWKKKTLMDFGVENSSNLKISTSEGQPILIKALVWRNWLSGPPVACSLLQLLPDNSVSWSHIYSHAVTSEGGSLNEARTGEILSCFTGAFLNEDSHMGRILRVAVHPSSCEVEIAVSLDSNGFLLFWSFSTVIDCVSSIHMLADPVCQFIGKVSIEDMHNGVGCSALSWAPSVLSDDRFLLLGHAEGIDCMLIKISRHAGERILFHKVFTIPLSGYNQSDGPDYISATPLASTCKQPFIFNSFMLLAIWIKKFQVLAWKIVMHSDDHDRSASVCRCFSDDVHVSKSQGWKYEIYFDCRSYLVFVDLCSMEFPRSHDIRKVTSIAVPPPNKFYPSVQQMWISSKHIHRNSSLYHMVTGHFDGTVRLWRTPSLRTPDMPSDGRYLPWELVGMFIAHHGPVSGLALSGCASNIATFCKEDSSGISNVHIWQFVYLLGGGSFLLEDKVSLDGDIVALNWCALGNGPSILGVCLPNELLLYSPKGSCNLKLQKSGKAPDMQKWVCIARCYSYAIAQDIVWGPRLTPVLVHERHLSVFSQWSSRRDNNHHSKSSGPEFKKDYSSGACVSETYVDFPFAVCFNTGMCIAEGPLTNKDSEACELLQNSMGNVSDIDKSCELLYYQNHASGTKSRLYMIAEVADESFKLLPAYHPQALLLHLFSGNWKRAYSIVRHLVRCLNSNDFGGQNSCLPVPEISFSDYFGEIHTRASQNKGLQWGHDIGKGASTVQFQQNLFQLAEGHSLVNVSESWSNSTSQESETMGFINTLKKSDNVRAIADIDRTELLAIVDVLGEISDPKNGFAYESFDQPGRRFWVSVRFQHLHFLRKFGRSPSVEETVVDSSMIAWAFQSDCQDNLVSSLLSAEPSWIEMQNIGVGFWFTNATQLRSRMEKLARLQYLKRKDPKDCALLYIALNRLQVLSGLFKLSKEEKDKALVGFLARNFQEEKNKVAALKNAYVLMGKHQLELAIAFFLLGGDPFSAVTVCAKNLGDKQLALVICRLIHGDGGALEHQLISIFLLPNAIEKGDYWLASMLEWALASYSNSFKRLLDLDVDSGTDELSISSTALLDPNMSQYLLMLSSKSGIRHSLGDCLVSRLCKWATSMNTIVLNRYGLPLEALEYSSSFSTSEGKNQYNTVDKKRHNPSIGINPFSSDGCNWLAEDVAYHLVYSSRLNMATRYASKLVTEHPSWTISCCILFRDSNELQTEKFDRNIYSGVTKCAEKYSIDKADIMNMILLFADNHMMLFVGYHILHDYICQECVDDKCHMIDIFLGYPLLPKLLVKSIEEICYFLARYTLSHSFTGYDSKETCGQFHSAELSLTKVINSIRGFRPLLNLYGLKMPDIINKTFGLLDLLEFSVLFLLAWVQRDLKTLILLTHSMLNALNNGESFLKATGGNLIDFLCQSSELLVQIGPADVKGNLKQGKHEQCKLQAFTMSEEEQWHLIGVCLWRQLFNFSKHELSFLMLERFEEETTALELIKTFPFVSANLLTTSLAFVSSCMTKYVRSFLMGKTDKALSVGTLTWLEETKQSGNSISIQSLNQKISALQLTLDKDGNSLFKMLWEISVSPKEIWGCFTNEEVNSFLFASQKHTARWNDIHESVMSEHVAADETVKEGIVSSIASNHEALLHSKGQSEGRESFLEDRRKDSTPSREASYFHYSHEVYKRNGELLEAICFNATDERQIALASNRKGLLFFNSKPKGFSKEEGQYIWSDSDWPPGGWAGSESTPIPTFVSPGVGLGSRKGAHLGLGGATIGVGLLARPGRDLTGGGAFGIPGYAGIGASGLGWGEQEEFEEFKDPPATVENIRTRALSSHPSKPLLLVGSSNTHVYLWEFGKDRATATYGVLPAANVPPPYALASISALQFDYCGHRFATAALDGTVCTWQLEVGGRSNVHPTDSSLCFDQHSSAISYIAASGSILAAAGCSTNNVNVVIWDTLAPPATSQASIVCHEGGARSLSVFDNDIGTGSISPMIVTGGKNGDVGLHDFRYIATGKSKRNRHPGEQSFKTAGLHDANKFNENVNGMIWHIPKAHLGSVTKVATIPNTSLILTGSKDGDVKLWDAKRCDLVLHWQKLHERHTFLQPSSRGFGGVVRAAVTDIQVISHGFLTCGGDGSVKLVKLKDYAVRR</sequence>
<name>A0A1D1YCM4_9ARAE</name>
<dbReference type="Pfam" id="PF12234">
    <property type="entry name" value="Rav1p_C"/>
    <property type="match status" value="1"/>
</dbReference>
<accession>A0A1D1YCM4</accession>
<dbReference type="SUPFAM" id="SSF50978">
    <property type="entry name" value="WD40 repeat-like"/>
    <property type="match status" value="1"/>
</dbReference>
<organism evidence="3">
    <name type="scientific">Anthurium amnicola</name>
    <dbReference type="NCBI Taxonomy" id="1678845"/>
    <lineage>
        <taxon>Eukaryota</taxon>
        <taxon>Viridiplantae</taxon>
        <taxon>Streptophyta</taxon>
        <taxon>Embryophyta</taxon>
        <taxon>Tracheophyta</taxon>
        <taxon>Spermatophyta</taxon>
        <taxon>Magnoliopsida</taxon>
        <taxon>Liliopsida</taxon>
        <taxon>Araceae</taxon>
        <taxon>Pothoideae</taxon>
        <taxon>Potheae</taxon>
        <taxon>Anthurium</taxon>
    </lineage>
</organism>
<protein>
    <submittedName>
        <fullName evidence="3">DmX-like protein 1</fullName>
    </submittedName>
</protein>
<dbReference type="GO" id="GO:0007035">
    <property type="term" value="P:vacuolar acidification"/>
    <property type="evidence" value="ECO:0007669"/>
    <property type="project" value="TreeGrafter"/>
</dbReference>
<dbReference type="PROSITE" id="PS50082">
    <property type="entry name" value="WD_REPEATS_2"/>
    <property type="match status" value="1"/>
</dbReference>
<feature type="domain" description="RAVE complex protein Rav1 C-terminal" evidence="2">
    <location>
        <begin position="1029"/>
        <end position="1452"/>
    </location>
</feature>
<reference evidence="3" key="1">
    <citation type="submission" date="2015-07" db="EMBL/GenBank/DDBJ databases">
        <title>Transcriptome Assembly of Anthurium amnicola.</title>
        <authorList>
            <person name="Suzuki J."/>
        </authorList>
    </citation>
    <scope>NUCLEOTIDE SEQUENCE</scope>
</reference>
<dbReference type="InterPro" id="IPR022033">
    <property type="entry name" value="Rav1p_C"/>
</dbReference>
<gene>
    <name evidence="3" type="primary">Dmxl1_9</name>
    <name evidence="3" type="ORF">g.110371</name>
</gene>
<dbReference type="InterPro" id="IPR011047">
    <property type="entry name" value="Quinoprotein_ADH-like_sf"/>
</dbReference>
<evidence type="ECO:0000313" key="3">
    <source>
        <dbReference type="EMBL" id="JAT52350.1"/>
    </source>
</evidence>